<keyword evidence="3" id="KW-1185">Reference proteome</keyword>
<dbReference type="RefSeq" id="WP_290259378.1">
    <property type="nucleotide sequence ID" value="NZ_JAUFQG010000004.1"/>
</dbReference>
<evidence type="ECO:0000313" key="2">
    <source>
        <dbReference type="EMBL" id="MFC4361680.1"/>
    </source>
</evidence>
<dbReference type="EMBL" id="JBHSCX010000003">
    <property type="protein sequence ID" value="MFC4361680.1"/>
    <property type="molecule type" value="Genomic_DNA"/>
</dbReference>
<dbReference type="PANTHER" id="PTHR30437:SF4">
    <property type="entry name" value="TRANSCRIPTION ELONGATION FACTOR GREA"/>
    <property type="match status" value="1"/>
</dbReference>
<name>A0ABV8V348_9GAMM</name>
<dbReference type="InterPro" id="IPR001437">
    <property type="entry name" value="Tscrpt_elong_fac_GreA/B_C"/>
</dbReference>
<evidence type="ECO:0000259" key="1">
    <source>
        <dbReference type="Pfam" id="PF01272"/>
    </source>
</evidence>
<keyword evidence="2" id="KW-0251">Elongation factor</keyword>
<dbReference type="GO" id="GO:0003746">
    <property type="term" value="F:translation elongation factor activity"/>
    <property type="evidence" value="ECO:0007669"/>
    <property type="project" value="UniProtKB-KW"/>
</dbReference>
<protein>
    <submittedName>
        <fullName evidence="2">GreA/GreB family elongation factor</fullName>
    </submittedName>
</protein>
<dbReference type="Proteomes" id="UP001595840">
    <property type="component" value="Unassembled WGS sequence"/>
</dbReference>
<dbReference type="PANTHER" id="PTHR30437">
    <property type="entry name" value="TRANSCRIPTION ELONGATION FACTOR GREA"/>
    <property type="match status" value="1"/>
</dbReference>
<feature type="domain" description="Transcription elongation factor GreA/GreB C-terminal" evidence="1">
    <location>
        <begin position="54"/>
        <end position="126"/>
    </location>
</feature>
<organism evidence="2 3">
    <name type="scientific">Simiduia curdlanivorans</name>
    <dbReference type="NCBI Taxonomy" id="1492769"/>
    <lineage>
        <taxon>Bacteria</taxon>
        <taxon>Pseudomonadati</taxon>
        <taxon>Pseudomonadota</taxon>
        <taxon>Gammaproteobacteria</taxon>
        <taxon>Cellvibrionales</taxon>
        <taxon>Cellvibrionaceae</taxon>
        <taxon>Simiduia</taxon>
    </lineage>
</organism>
<dbReference type="Gene3D" id="3.10.50.30">
    <property type="entry name" value="Transcription elongation factor, GreA/GreB, C-terminal domain"/>
    <property type="match status" value="1"/>
</dbReference>
<dbReference type="InterPro" id="IPR036953">
    <property type="entry name" value="GreA/GreB_C_sf"/>
</dbReference>
<comment type="caution">
    <text evidence="2">The sequence shown here is derived from an EMBL/GenBank/DDBJ whole genome shotgun (WGS) entry which is preliminary data.</text>
</comment>
<sequence>MCKTLSFRLARLMLTRVRRFYISTRWSPTNSPTSLSEIIDSIEIAGSANFSTMEKITLNTRVTILDLQENQTCSLTLVAPPASQPEQGCISILSMLGSQLMGKREGDMVVIAFFGTTMRYRILKVN</sequence>
<dbReference type="InterPro" id="IPR023459">
    <property type="entry name" value="Tscrpt_elong_fac_GreA/B_fam"/>
</dbReference>
<keyword evidence="2" id="KW-0648">Protein biosynthesis</keyword>
<gene>
    <name evidence="2" type="ORF">ACFOX3_05155</name>
</gene>
<dbReference type="Pfam" id="PF01272">
    <property type="entry name" value="GreA_GreB"/>
    <property type="match status" value="1"/>
</dbReference>
<accession>A0ABV8V348</accession>
<proteinExistence type="predicted"/>
<reference evidence="3" key="1">
    <citation type="journal article" date="2019" name="Int. J. Syst. Evol. Microbiol.">
        <title>The Global Catalogue of Microorganisms (GCM) 10K type strain sequencing project: providing services to taxonomists for standard genome sequencing and annotation.</title>
        <authorList>
            <consortium name="The Broad Institute Genomics Platform"/>
            <consortium name="The Broad Institute Genome Sequencing Center for Infectious Disease"/>
            <person name="Wu L."/>
            <person name="Ma J."/>
        </authorList>
    </citation>
    <scope>NUCLEOTIDE SEQUENCE [LARGE SCALE GENOMIC DNA]</scope>
    <source>
        <strain evidence="3">CECT 8570</strain>
    </source>
</reference>
<dbReference type="SUPFAM" id="SSF54534">
    <property type="entry name" value="FKBP-like"/>
    <property type="match status" value="1"/>
</dbReference>
<evidence type="ECO:0000313" key="3">
    <source>
        <dbReference type="Proteomes" id="UP001595840"/>
    </source>
</evidence>